<keyword evidence="8" id="KW-0238">DNA-binding</keyword>
<dbReference type="GO" id="GO:0008270">
    <property type="term" value="F:zinc ion binding"/>
    <property type="evidence" value="ECO:0007669"/>
    <property type="project" value="UniProtKB-KW"/>
</dbReference>
<evidence type="ECO:0000256" key="10">
    <source>
        <dbReference type="ARBA" id="ARBA00023242"/>
    </source>
</evidence>
<accession>A0ABD2WEH6</accession>
<keyword evidence="6" id="KW-0862">Zinc</keyword>
<dbReference type="FunFam" id="3.30.160.60:FF:001480">
    <property type="entry name" value="Si:cabz01071911.3"/>
    <property type="match status" value="1"/>
</dbReference>
<dbReference type="FunFam" id="3.30.160.60:FF:000100">
    <property type="entry name" value="Zinc finger 45-like"/>
    <property type="match status" value="2"/>
</dbReference>
<evidence type="ECO:0000256" key="3">
    <source>
        <dbReference type="ARBA" id="ARBA00022723"/>
    </source>
</evidence>
<feature type="compositionally biased region" description="Acidic residues" evidence="12">
    <location>
        <begin position="26"/>
        <end position="35"/>
    </location>
</feature>
<gene>
    <name evidence="14" type="ORF">TKK_014159</name>
</gene>
<dbReference type="SMART" id="SM00355">
    <property type="entry name" value="ZnF_C2H2"/>
    <property type="match status" value="10"/>
</dbReference>
<evidence type="ECO:0000256" key="1">
    <source>
        <dbReference type="ARBA" id="ARBA00004123"/>
    </source>
</evidence>
<evidence type="ECO:0000256" key="12">
    <source>
        <dbReference type="SAM" id="MobiDB-lite"/>
    </source>
</evidence>
<sequence>MFEFEPTAGPSSSAIILPSSSSSSSSEEEDEESPSGDEGTTGTEISQQNCSVKFKAQFQLRIDQRVLPDHKDSLCKIAAIAAGCHVEFKANTKWEDFSTLLAFEIYSAIKDESYKPRDTKIVQINKRANNVTLAGPQKIIYQDVKALVLVTIESVKYQVYYRVHLGFYPSGVRNTDKEDEDIPEEEQILTPPLHFFQILWGMDEKRSQYTNVFTIDIQAMVDMISRICQPVMTNEIAPADLKKVTVKLCVTAKLMSDHIIMGLDKDLVAQKVAIIAAINLENKVQSQWKDFSYHSAWELFLKLRYLSFEPKMPCHVQLYFEADNVNEEGLQRSVASHIHQTFTITTETFKSYEIYYRIKYGYYPNAMPQEERAEDIPLERGVALNRVYDPPFQFDALVKAIEREKWNYTSGYNINIKKLAKVVNEKCLSKLVREDYIKKESTSCKKSYIYDVLKRYMHTAGICAPRVKEETNEFCNNGNDCGEIENQSSDFTNLQYLTRSLQVNTMDTNEKCEDHKIKVEFECKDVKPNVNLLVHDRVNEEIHLFQPNQEIKIEFECKYVKPKLNLLVPHKMFTKKSSLKPYIHSIRNNQNPFNCHVCGKTFSQKGYLKTHIDSVHSNQKPYNCDVCGKTFSQKCNLKIHIDSVHNRITYPCEICGKTFLRKISLKLHIDSVHYHINHPCHICGKTFSHKGYLKSHIDSVHNHINHPCHTCGKAFTQKGYLKVHINTLHNRINYPCPSCGKTFSQKGYLKIHINSVHNGRKASINHLCHMCGKTFSLKGNLKTHVDSVHNNQKPYICNVRGKTFAQKIQLKIHIDFVHNHINHPCHTCGKTFSCKNNLKQHINSIHNRITYPCDICKRTFSQKRRLKTHIDSIHNTIKL</sequence>
<feature type="domain" description="C2H2-type" evidence="13">
    <location>
        <begin position="823"/>
        <end position="846"/>
    </location>
</feature>
<feature type="domain" description="C2H2-type" evidence="13">
    <location>
        <begin position="678"/>
        <end position="701"/>
    </location>
</feature>
<feature type="domain" description="C2H2-type" evidence="13">
    <location>
        <begin position="734"/>
        <end position="762"/>
    </location>
</feature>
<proteinExistence type="inferred from homology"/>
<protein>
    <recommendedName>
        <fullName evidence="13">C2H2-type domain-containing protein</fullName>
    </recommendedName>
</protein>
<evidence type="ECO:0000256" key="2">
    <source>
        <dbReference type="ARBA" id="ARBA00006991"/>
    </source>
</evidence>
<dbReference type="PANTHER" id="PTHR24399:SF23">
    <property type="entry name" value="C2H2-TYPE DOMAIN-CONTAINING PROTEIN"/>
    <property type="match status" value="1"/>
</dbReference>
<keyword evidence="10" id="KW-0539">Nucleus</keyword>
<evidence type="ECO:0000256" key="8">
    <source>
        <dbReference type="ARBA" id="ARBA00023125"/>
    </source>
</evidence>
<feature type="domain" description="C2H2-type" evidence="13">
    <location>
        <begin position="650"/>
        <end position="673"/>
    </location>
</feature>
<keyword evidence="4" id="KW-0677">Repeat</keyword>
<comment type="subcellular location">
    <subcellularLocation>
        <location evidence="1">Nucleus</location>
    </subcellularLocation>
</comment>
<dbReference type="Gene3D" id="3.30.160.60">
    <property type="entry name" value="Classic Zinc Finger"/>
    <property type="match status" value="10"/>
</dbReference>
<evidence type="ECO:0000256" key="4">
    <source>
        <dbReference type="ARBA" id="ARBA00022737"/>
    </source>
</evidence>
<dbReference type="PANTHER" id="PTHR24399">
    <property type="entry name" value="ZINC FINGER AND BTB DOMAIN-CONTAINING"/>
    <property type="match status" value="1"/>
</dbReference>
<dbReference type="PROSITE" id="PS50157">
    <property type="entry name" value="ZINC_FINGER_C2H2_2"/>
    <property type="match status" value="9"/>
</dbReference>
<dbReference type="SUPFAM" id="SSF57667">
    <property type="entry name" value="beta-beta-alpha zinc fingers"/>
    <property type="match status" value="5"/>
</dbReference>
<evidence type="ECO:0000256" key="6">
    <source>
        <dbReference type="ARBA" id="ARBA00022833"/>
    </source>
</evidence>
<keyword evidence="7" id="KW-0805">Transcription regulation</keyword>
<feature type="domain" description="C2H2-type" evidence="13">
    <location>
        <begin position="766"/>
        <end position="794"/>
    </location>
</feature>
<feature type="domain" description="C2H2-type" evidence="13">
    <location>
        <begin position="622"/>
        <end position="645"/>
    </location>
</feature>
<evidence type="ECO:0000313" key="14">
    <source>
        <dbReference type="EMBL" id="KAL3391095.1"/>
    </source>
</evidence>
<dbReference type="InterPro" id="IPR013087">
    <property type="entry name" value="Znf_C2H2_type"/>
</dbReference>
<dbReference type="EMBL" id="JBJJXI010000112">
    <property type="protein sequence ID" value="KAL3391095.1"/>
    <property type="molecule type" value="Genomic_DNA"/>
</dbReference>
<evidence type="ECO:0000313" key="15">
    <source>
        <dbReference type="Proteomes" id="UP001627154"/>
    </source>
</evidence>
<feature type="compositionally biased region" description="Low complexity" evidence="12">
    <location>
        <begin position="8"/>
        <end position="25"/>
    </location>
</feature>
<keyword evidence="9" id="KW-0804">Transcription</keyword>
<keyword evidence="3" id="KW-0479">Metal-binding</keyword>
<feature type="region of interest" description="Disordered" evidence="12">
    <location>
        <begin position="1"/>
        <end position="46"/>
    </location>
</feature>
<organism evidence="14 15">
    <name type="scientific">Trichogramma kaykai</name>
    <dbReference type="NCBI Taxonomy" id="54128"/>
    <lineage>
        <taxon>Eukaryota</taxon>
        <taxon>Metazoa</taxon>
        <taxon>Ecdysozoa</taxon>
        <taxon>Arthropoda</taxon>
        <taxon>Hexapoda</taxon>
        <taxon>Insecta</taxon>
        <taxon>Pterygota</taxon>
        <taxon>Neoptera</taxon>
        <taxon>Endopterygota</taxon>
        <taxon>Hymenoptera</taxon>
        <taxon>Apocrita</taxon>
        <taxon>Proctotrupomorpha</taxon>
        <taxon>Chalcidoidea</taxon>
        <taxon>Trichogrammatidae</taxon>
        <taxon>Trichogramma</taxon>
    </lineage>
</organism>
<feature type="domain" description="C2H2-type" evidence="13">
    <location>
        <begin position="593"/>
        <end position="621"/>
    </location>
</feature>
<dbReference type="FunFam" id="3.30.160.60:FF:000446">
    <property type="entry name" value="Zinc finger protein"/>
    <property type="match status" value="2"/>
</dbReference>
<comment type="caution">
    <text evidence="14">The sequence shown here is derived from an EMBL/GenBank/DDBJ whole genome shotgun (WGS) entry which is preliminary data.</text>
</comment>
<dbReference type="AlphaFoldDB" id="A0ABD2WEH6"/>
<keyword evidence="15" id="KW-1185">Reference proteome</keyword>
<evidence type="ECO:0000256" key="7">
    <source>
        <dbReference type="ARBA" id="ARBA00023015"/>
    </source>
</evidence>
<dbReference type="Proteomes" id="UP001627154">
    <property type="component" value="Unassembled WGS sequence"/>
</dbReference>
<dbReference type="GO" id="GO:0003677">
    <property type="term" value="F:DNA binding"/>
    <property type="evidence" value="ECO:0007669"/>
    <property type="project" value="UniProtKB-KW"/>
</dbReference>
<evidence type="ECO:0000256" key="9">
    <source>
        <dbReference type="ARBA" id="ARBA00023163"/>
    </source>
</evidence>
<dbReference type="Pfam" id="PF12874">
    <property type="entry name" value="zf-met"/>
    <property type="match status" value="1"/>
</dbReference>
<dbReference type="InterPro" id="IPR036236">
    <property type="entry name" value="Znf_C2H2_sf"/>
</dbReference>
<feature type="domain" description="C2H2-type" evidence="13">
    <location>
        <begin position="851"/>
        <end position="879"/>
    </location>
</feature>
<comment type="similarity">
    <text evidence="2">Belongs to the krueppel C2H2-type zinc-finger protein family.</text>
</comment>
<dbReference type="GO" id="GO:0005634">
    <property type="term" value="C:nucleus"/>
    <property type="evidence" value="ECO:0007669"/>
    <property type="project" value="UniProtKB-SubCell"/>
</dbReference>
<evidence type="ECO:0000256" key="11">
    <source>
        <dbReference type="PROSITE-ProRule" id="PRU00042"/>
    </source>
</evidence>
<dbReference type="Pfam" id="PF00096">
    <property type="entry name" value="zf-C2H2"/>
    <property type="match status" value="8"/>
</dbReference>
<name>A0ABD2WEH6_9HYME</name>
<feature type="domain" description="C2H2-type" evidence="13">
    <location>
        <begin position="706"/>
        <end position="729"/>
    </location>
</feature>
<keyword evidence="5 11" id="KW-0863">Zinc-finger</keyword>
<dbReference type="PROSITE" id="PS00028">
    <property type="entry name" value="ZINC_FINGER_C2H2_1"/>
    <property type="match status" value="9"/>
</dbReference>
<evidence type="ECO:0000259" key="13">
    <source>
        <dbReference type="PROSITE" id="PS50157"/>
    </source>
</evidence>
<reference evidence="14 15" key="1">
    <citation type="journal article" date="2024" name="bioRxiv">
        <title>A reference genome for Trichogramma kaykai: A tiny desert-dwelling parasitoid wasp with competing sex-ratio distorters.</title>
        <authorList>
            <person name="Culotta J."/>
            <person name="Lindsey A.R."/>
        </authorList>
    </citation>
    <scope>NUCLEOTIDE SEQUENCE [LARGE SCALE GENOMIC DNA]</scope>
    <source>
        <strain evidence="14 15">KSX58</strain>
    </source>
</reference>
<evidence type="ECO:0000256" key="5">
    <source>
        <dbReference type="ARBA" id="ARBA00022771"/>
    </source>
</evidence>